<evidence type="ECO:0000256" key="4">
    <source>
        <dbReference type="ARBA" id="ARBA00023136"/>
    </source>
</evidence>
<evidence type="ECO:0000256" key="3">
    <source>
        <dbReference type="ARBA" id="ARBA00022989"/>
    </source>
</evidence>
<dbReference type="PANTHER" id="PTHR14948:SF25">
    <property type="entry name" value="DUF4190 DOMAIN-CONTAINING PROTEIN"/>
    <property type="match status" value="1"/>
</dbReference>
<evidence type="ECO:0000256" key="5">
    <source>
        <dbReference type="SAM" id="Phobius"/>
    </source>
</evidence>
<accession>A0A2U3K0A6</accession>
<gene>
    <name evidence="7" type="ORF">SBA1_1140005</name>
</gene>
<evidence type="ECO:0000256" key="2">
    <source>
        <dbReference type="ARBA" id="ARBA00022692"/>
    </source>
</evidence>
<comment type="subcellular location">
    <subcellularLocation>
        <location evidence="1">Membrane</location>
    </subcellularLocation>
</comment>
<dbReference type="PANTHER" id="PTHR14948">
    <property type="entry name" value="NG5"/>
    <property type="match status" value="1"/>
</dbReference>
<dbReference type="EMBL" id="OMOD01000018">
    <property type="protein sequence ID" value="SPF33093.1"/>
    <property type="molecule type" value="Genomic_DNA"/>
</dbReference>
<feature type="domain" description="Zinc-ribbon" evidence="6">
    <location>
        <begin position="2"/>
        <end position="23"/>
    </location>
</feature>
<protein>
    <recommendedName>
        <fullName evidence="6">Zinc-ribbon domain-containing protein</fullName>
    </recommendedName>
</protein>
<sequence length="137" mass="13948">MFCPQCGASTPDNAVVCMQCGRNLQAAPPPPLQATPYQGAPLQTPGVILPPGATVPNYLVFAILTTVFCCLPAGIPAIVYAAQVNGKLQAGDLAGAQLASKNAKLWCLISLGLGLAVVAIWGLLVLAGVLTGISHQN</sequence>
<reference evidence="8" key="1">
    <citation type="submission" date="2018-02" db="EMBL/GenBank/DDBJ databases">
        <authorList>
            <person name="Hausmann B."/>
        </authorList>
    </citation>
    <scope>NUCLEOTIDE SEQUENCE [LARGE SCALE GENOMIC DNA]</scope>
    <source>
        <strain evidence="8">Peat soil MAG SbA1</strain>
    </source>
</reference>
<keyword evidence="4 5" id="KW-0472">Membrane</keyword>
<evidence type="ECO:0000313" key="8">
    <source>
        <dbReference type="Proteomes" id="UP000238701"/>
    </source>
</evidence>
<dbReference type="InterPro" id="IPR007593">
    <property type="entry name" value="CD225/Dispanin_fam"/>
</dbReference>
<evidence type="ECO:0000256" key="1">
    <source>
        <dbReference type="ARBA" id="ARBA00004370"/>
    </source>
</evidence>
<dbReference type="InterPro" id="IPR026870">
    <property type="entry name" value="Zinc_ribbon_dom"/>
</dbReference>
<keyword evidence="3 5" id="KW-1133">Transmembrane helix</keyword>
<dbReference type="Pfam" id="PF04505">
    <property type="entry name" value="CD225"/>
    <property type="match status" value="1"/>
</dbReference>
<dbReference type="Pfam" id="PF13240">
    <property type="entry name" value="Zn_Ribbon_1"/>
    <property type="match status" value="1"/>
</dbReference>
<dbReference type="AlphaFoldDB" id="A0A2U3K0A6"/>
<organism evidence="7 8">
    <name type="scientific">Candidatus Sulfotelmatobacter kueseliae</name>
    <dbReference type="NCBI Taxonomy" id="2042962"/>
    <lineage>
        <taxon>Bacteria</taxon>
        <taxon>Pseudomonadati</taxon>
        <taxon>Acidobacteriota</taxon>
        <taxon>Terriglobia</taxon>
        <taxon>Terriglobales</taxon>
        <taxon>Candidatus Korobacteraceae</taxon>
        <taxon>Candidatus Sulfotelmatobacter</taxon>
    </lineage>
</organism>
<dbReference type="Proteomes" id="UP000238701">
    <property type="component" value="Unassembled WGS sequence"/>
</dbReference>
<feature type="transmembrane region" description="Helical" evidence="5">
    <location>
        <begin position="58"/>
        <end position="82"/>
    </location>
</feature>
<feature type="transmembrane region" description="Helical" evidence="5">
    <location>
        <begin position="103"/>
        <end position="130"/>
    </location>
</feature>
<dbReference type="InterPro" id="IPR051423">
    <property type="entry name" value="CD225/Dispanin"/>
</dbReference>
<dbReference type="GO" id="GO:0016020">
    <property type="term" value="C:membrane"/>
    <property type="evidence" value="ECO:0007669"/>
    <property type="project" value="UniProtKB-SubCell"/>
</dbReference>
<keyword evidence="2 5" id="KW-0812">Transmembrane</keyword>
<evidence type="ECO:0000313" key="7">
    <source>
        <dbReference type="EMBL" id="SPF33093.1"/>
    </source>
</evidence>
<name>A0A2U3K0A6_9BACT</name>
<proteinExistence type="predicted"/>
<evidence type="ECO:0000259" key="6">
    <source>
        <dbReference type="Pfam" id="PF13240"/>
    </source>
</evidence>
<dbReference type="OrthoDB" id="9815705at2"/>